<feature type="region of interest" description="Disordered" evidence="1">
    <location>
        <begin position="1"/>
        <end position="84"/>
    </location>
</feature>
<name>A0ABS7GY48_9HYPH</name>
<evidence type="ECO:0000313" key="2">
    <source>
        <dbReference type="EMBL" id="MBW9054537.1"/>
    </source>
</evidence>
<sequence length="84" mass="8873">MTDPKDKPQNDPVPSTNWKPSPPEMDLEPIPSPDQPGESGTEDADAPPARTGMSQQTEKPAEAAGDDNPVHHTGRVPPKVTPGV</sequence>
<reference evidence="2 3" key="1">
    <citation type="journal article" date="2021" name="MBio">
        <title>Poor Competitiveness of Bradyrhizobium in Pigeon Pea Root Colonization in Indian Soils.</title>
        <authorList>
            <person name="Chalasani D."/>
            <person name="Basu A."/>
            <person name="Pullabhotla S.V.S.R.N."/>
            <person name="Jorrin B."/>
            <person name="Neal A.L."/>
            <person name="Poole P.S."/>
            <person name="Podile A.R."/>
            <person name="Tkacz A."/>
        </authorList>
    </citation>
    <scope>NUCLEOTIDE SEQUENCE [LARGE SCALE GENOMIC DNA]</scope>
    <source>
        <strain evidence="2 3">HU56</strain>
    </source>
</reference>
<proteinExistence type="predicted"/>
<evidence type="ECO:0000256" key="1">
    <source>
        <dbReference type="SAM" id="MobiDB-lite"/>
    </source>
</evidence>
<accession>A0ABS7GY48</accession>
<comment type="caution">
    <text evidence="2">The sequence shown here is derived from an EMBL/GenBank/DDBJ whole genome shotgun (WGS) entry which is preliminary data.</text>
</comment>
<dbReference type="EMBL" id="JAEUAK010000007">
    <property type="protein sequence ID" value="MBW9054537.1"/>
    <property type="molecule type" value="Genomic_DNA"/>
</dbReference>
<dbReference type="Proteomes" id="UP000717752">
    <property type="component" value="Unassembled WGS sequence"/>
</dbReference>
<dbReference type="RefSeq" id="WP_220335898.1">
    <property type="nucleotide sequence ID" value="NZ_JAEUAK010000007.1"/>
</dbReference>
<protein>
    <submittedName>
        <fullName evidence="2">Uncharacterized protein</fullName>
    </submittedName>
</protein>
<evidence type="ECO:0000313" key="3">
    <source>
        <dbReference type="Proteomes" id="UP000717752"/>
    </source>
</evidence>
<keyword evidence="3" id="KW-1185">Reference proteome</keyword>
<organism evidence="2 3">
    <name type="scientific">Rhizobium mesosinicum</name>
    <dbReference type="NCBI Taxonomy" id="335017"/>
    <lineage>
        <taxon>Bacteria</taxon>
        <taxon>Pseudomonadati</taxon>
        <taxon>Pseudomonadota</taxon>
        <taxon>Alphaproteobacteria</taxon>
        <taxon>Hyphomicrobiales</taxon>
        <taxon>Rhizobiaceae</taxon>
        <taxon>Rhizobium/Agrobacterium group</taxon>
        <taxon>Rhizobium</taxon>
    </lineage>
</organism>
<gene>
    <name evidence="2" type="ORF">JNB85_19215</name>
</gene>